<accession>A0A4Z2G204</accession>
<dbReference type="AlphaFoldDB" id="A0A4Z2G204"/>
<keyword evidence="2" id="KW-1185">Reference proteome</keyword>
<evidence type="ECO:0000313" key="2">
    <source>
        <dbReference type="Proteomes" id="UP000314294"/>
    </source>
</evidence>
<proteinExistence type="predicted"/>
<protein>
    <submittedName>
        <fullName evidence="1">Uncharacterized protein</fullName>
    </submittedName>
</protein>
<gene>
    <name evidence="1" type="ORF">EYF80_042691</name>
</gene>
<sequence>MKGLMTVENLASSDGVTVASGVKRSRGPKHQHINTQGLRETLKVWLGGANKRRFTASHKVEGPTCDAQANTEAALMHRNTLYTTWQPDR</sequence>
<evidence type="ECO:0000313" key="1">
    <source>
        <dbReference type="EMBL" id="TNN47125.1"/>
    </source>
</evidence>
<dbReference type="Proteomes" id="UP000314294">
    <property type="component" value="Unassembled WGS sequence"/>
</dbReference>
<reference evidence="1 2" key="1">
    <citation type="submission" date="2019-03" db="EMBL/GenBank/DDBJ databases">
        <title>First draft genome of Liparis tanakae, snailfish: a comprehensive survey of snailfish specific genes.</title>
        <authorList>
            <person name="Kim W."/>
            <person name="Song I."/>
            <person name="Jeong J.-H."/>
            <person name="Kim D."/>
            <person name="Kim S."/>
            <person name="Ryu S."/>
            <person name="Song J.Y."/>
            <person name="Lee S.K."/>
        </authorList>
    </citation>
    <scope>NUCLEOTIDE SEQUENCE [LARGE SCALE GENOMIC DNA]</scope>
    <source>
        <tissue evidence="1">Muscle</tissue>
    </source>
</reference>
<dbReference type="EMBL" id="SRLO01000757">
    <property type="protein sequence ID" value="TNN47125.1"/>
    <property type="molecule type" value="Genomic_DNA"/>
</dbReference>
<comment type="caution">
    <text evidence="1">The sequence shown here is derived from an EMBL/GenBank/DDBJ whole genome shotgun (WGS) entry which is preliminary data.</text>
</comment>
<organism evidence="1 2">
    <name type="scientific">Liparis tanakae</name>
    <name type="common">Tanaka's snailfish</name>
    <dbReference type="NCBI Taxonomy" id="230148"/>
    <lineage>
        <taxon>Eukaryota</taxon>
        <taxon>Metazoa</taxon>
        <taxon>Chordata</taxon>
        <taxon>Craniata</taxon>
        <taxon>Vertebrata</taxon>
        <taxon>Euteleostomi</taxon>
        <taxon>Actinopterygii</taxon>
        <taxon>Neopterygii</taxon>
        <taxon>Teleostei</taxon>
        <taxon>Neoteleostei</taxon>
        <taxon>Acanthomorphata</taxon>
        <taxon>Eupercaria</taxon>
        <taxon>Perciformes</taxon>
        <taxon>Cottioidei</taxon>
        <taxon>Cottales</taxon>
        <taxon>Liparidae</taxon>
        <taxon>Liparis</taxon>
    </lineage>
</organism>
<name>A0A4Z2G204_9TELE</name>